<dbReference type="AlphaFoldDB" id="A0ABD0QN45"/>
<protein>
    <submittedName>
        <fullName evidence="1">Uncharacterized protein</fullName>
    </submittedName>
</protein>
<dbReference type="Proteomes" id="UP001529510">
    <property type="component" value="Unassembled WGS sequence"/>
</dbReference>
<proteinExistence type="predicted"/>
<comment type="caution">
    <text evidence="1">The sequence shown here is derived from an EMBL/GenBank/DDBJ whole genome shotgun (WGS) entry which is preliminary data.</text>
</comment>
<feature type="non-terminal residue" evidence="1">
    <location>
        <position position="1"/>
    </location>
</feature>
<evidence type="ECO:0000313" key="2">
    <source>
        <dbReference type="Proteomes" id="UP001529510"/>
    </source>
</evidence>
<keyword evidence="2" id="KW-1185">Reference proteome</keyword>
<reference evidence="1 2" key="1">
    <citation type="submission" date="2024-05" db="EMBL/GenBank/DDBJ databases">
        <title>Genome sequencing and assembly of Indian major carp, Cirrhinus mrigala (Hamilton, 1822).</title>
        <authorList>
            <person name="Mohindra V."/>
            <person name="Chowdhury L.M."/>
            <person name="Lal K."/>
            <person name="Jena J.K."/>
        </authorList>
    </citation>
    <scope>NUCLEOTIDE SEQUENCE [LARGE SCALE GENOMIC DNA]</scope>
    <source>
        <strain evidence="1">CM1030</strain>
        <tissue evidence="1">Blood</tissue>
    </source>
</reference>
<gene>
    <name evidence="1" type="ORF">M9458_019123</name>
</gene>
<sequence>ARVSCGTPQAMITTPWWARWRTAPTPPAHLDTTFPSAKRAAANTAFRTTS</sequence>
<feature type="non-terminal residue" evidence="1">
    <location>
        <position position="50"/>
    </location>
</feature>
<dbReference type="EMBL" id="JAMKFB020000008">
    <property type="protein sequence ID" value="KAL0187453.1"/>
    <property type="molecule type" value="Genomic_DNA"/>
</dbReference>
<name>A0ABD0QN45_CIRMR</name>
<accession>A0ABD0QN45</accession>
<organism evidence="1 2">
    <name type="scientific">Cirrhinus mrigala</name>
    <name type="common">Mrigala</name>
    <dbReference type="NCBI Taxonomy" id="683832"/>
    <lineage>
        <taxon>Eukaryota</taxon>
        <taxon>Metazoa</taxon>
        <taxon>Chordata</taxon>
        <taxon>Craniata</taxon>
        <taxon>Vertebrata</taxon>
        <taxon>Euteleostomi</taxon>
        <taxon>Actinopterygii</taxon>
        <taxon>Neopterygii</taxon>
        <taxon>Teleostei</taxon>
        <taxon>Ostariophysi</taxon>
        <taxon>Cypriniformes</taxon>
        <taxon>Cyprinidae</taxon>
        <taxon>Labeoninae</taxon>
        <taxon>Labeonini</taxon>
        <taxon>Cirrhinus</taxon>
    </lineage>
</organism>
<evidence type="ECO:0000313" key="1">
    <source>
        <dbReference type="EMBL" id="KAL0187453.1"/>
    </source>
</evidence>